<sequence length="142" mass="14228">MKQSSAGRDLIVLVARVVVGAVFVAHGLQKFLGWGISGTASSFEQMGIPLPGVSAWFAALVETIGGLALALGAALPVAGLLLALTMVGAMVFNHLPNGFFASGGGVEYVLVLAVAALALGFSGGAYTVDNALNRSEAKPAGD</sequence>
<evidence type="ECO:0000256" key="1">
    <source>
        <dbReference type="ARBA" id="ARBA00004651"/>
    </source>
</evidence>
<feature type="transmembrane region" description="Helical" evidence="7">
    <location>
        <begin position="108"/>
        <end position="128"/>
    </location>
</feature>
<gene>
    <name evidence="8" type="ORF">GCM10009854_50000</name>
</gene>
<dbReference type="Pfam" id="PF07681">
    <property type="entry name" value="DoxX"/>
    <property type="match status" value="1"/>
</dbReference>
<comment type="similarity">
    <text evidence="2">Belongs to the DoxX family.</text>
</comment>
<dbReference type="PANTHER" id="PTHR33452">
    <property type="entry name" value="OXIDOREDUCTASE CATD-RELATED"/>
    <property type="match status" value="1"/>
</dbReference>
<keyword evidence="5 7" id="KW-1133">Transmembrane helix</keyword>
<reference evidence="9" key="1">
    <citation type="journal article" date="2019" name="Int. J. Syst. Evol. Microbiol.">
        <title>The Global Catalogue of Microorganisms (GCM) 10K type strain sequencing project: providing services to taxonomists for standard genome sequencing and annotation.</title>
        <authorList>
            <consortium name="The Broad Institute Genomics Platform"/>
            <consortium name="The Broad Institute Genome Sequencing Center for Infectious Disease"/>
            <person name="Wu L."/>
            <person name="Ma J."/>
        </authorList>
    </citation>
    <scope>NUCLEOTIDE SEQUENCE [LARGE SCALE GENOMIC DNA]</scope>
    <source>
        <strain evidence="9">JCM 16221</strain>
    </source>
</reference>
<keyword evidence="9" id="KW-1185">Reference proteome</keyword>
<evidence type="ECO:0000313" key="9">
    <source>
        <dbReference type="Proteomes" id="UP001501218"/>
    </source>
</evidence>
<dbReference type="EMBL" id="BAAARA010000025">
    <property type="protein sequence ID" value="GAA2364203.1"/>
    <property type="molecule type" value="Genomic_DNA"/>
</dbReference>
<dbReference type="InterPro" id="IPR051907">
    <property type="entry name" value="DoxX-like_oxidoreductase"/>
</dbReference>
<organism evidence="8 9">
    <name type="scientific">Saccharopolyspora halophila</name>
    <dbReference type="NCBI Taxonomy" id="405551"/>
    <lineage>
        <taxon>Bacteria</taxon>
        <taxon>Bacillati</taxon>
        <taxon>Actinomycetota</taxon>
        <taxon>Actinomycetes</taxon>
        <taxon>Pseudonocardiales</taxon>
        <taxon>Pseudonocardiaceae</taxon>
        <taxon>Saccharopolyspora</taxon>
    </lineage>
</organism>
<feature type="transmembrane region" description="Helical" evidence="7">
    <location>
        <begin position="77"/>
        <end position="96"/>
    </location>
</feature>
<keyword evidence="3" id="KW-1003">Cell membrane</keyword>
<keyword evidence="4 7" id="KW-0812">Transmembrane</keyword>
<dbReference type="PANTHER" id="PTHR33452:SF1">
    <property type="entry name" value="INNER MEMBRANE PROTEIN YPHA-RELATED"/>
    <property type="match status" value="1"/>
</dbReference>
<feature type="transmembrane region" description="Helical" evidence="7">
    <location>
        <begin position="10"/>
        <end position="28"/>
    </location>
</feature>
<name>A0ABP5TY24_9PSEU</name>
<evidence type="ECO:0000256" key="5">
    <source>
        <dbReference type="ARBA" id="ARBA00022989"/>
    </source>
</evidence>
<evidence type="ECO:0000256" key="2">
    <source>
        <dbReference type="ARBA" id="ARBA00006679"/>
    </source>
</evidence>
<feature type="transmembrane region" description="Helical" evidence="7">
    <location>
        <begin position="48"/>
        <end position="70"/>
    </location>
</feature>
<dbReference type="RefSeq" id="WP_344138054.1">
    <property type="nucleotide sequence ID" value="NZ_BAAARA010000025.1"/>
</dbReference>
<accession>A0ABP5TY24</accession>
<evidence type="ECO:0000256" key="7">
    <source>
        <dbReference type="SAM" id="Phobius"/>
    </source>
</evidence>
<keyword evidence="6 7" id="KW-0472">Membrane</keyword>
<dbReference type="InterPro" id="IPR032808">
    <property type="entry name" value="DoxX"/>
</dbReference>
<protein>
    <submittedName>
        <fullName evidence="8">DoxX family protein</fullName>
    </submittedName>
</protein>
<dbReference type="Proteomes" id="UP001501218">
    <property type="component" value="Unassembled WGS sequence"/>
</dbReference>
<evidence type="ECO:0000256" key="6">
    <source>
        <dbReference type="ARBA" id="ARBA00023136"/>
    </source>
</evidence>
<evidence type="ECO:0000313" key="8">
    <source>
        <dbReference type="EMBL" id="GAA2364203.1"/>
    </source>
</evidence>
<evidence type="ECO:0000256" key="4">
    <source>
        <dbReference type="ARBA" id="ARBA00022692"/>
    </source>
</evidence>
<comment type="caution">
    <text evidence="8">The sequence shown here is derived from an EMBL/GenBank/DDBJ whole genome shotgun (WGS) entry which is preliminary data.</text>
</comment>
<proteinExistence type="inferred from homology"/>
<comment type="subcellular location">
    <subcellularLocation>
        <location evidence="1">Cell membrane</location>
        <topology evidence="1">Multi-pass membrane protein</topology>
    </subcellularLocation>
</comment>
<evidence type="ECO:0000256" key="3">
    <source>
        <dbReference type="ARBA" id="ARBA00022475"/>
    </source>
</evidence>